<dbReference type="PRINTS" id="PR00259">
    <property type="entry name" value="TMFOUR"/>
</dbReference>
<gene>
    <name evidence="6" type="ORF">L596_003955</name>
</gene>
<sequence length="310" mass="35148">MTDSIDVTRRPPLPLMFVAINLLPNTPARALGSVRDMYHGSKCPQYCMVFYSLAFWCTGLGLLFLGVWMLAEPRRSYVLDLVDFSEDDPLLRFACYIAIFAGILTLFVGFLACCGAVKGARCLLTGFVAFVILIFFAELTVGVFAVYYRGKFRDDRMATYLTNFSANRYHRDRWVTPLMDTIQFYRVTRVPRFADSQRGFQDPLPEFDEAQLWGEFGVREEQDNHRRYRQNAVFRRVLRNGAATGPTATGGSRSRFSPLTRPLIFSSPTTLSLIRGSASVSNLDNVVTPTEKTHQTSIFLINLRLSHIKA</sequence>
<dbReference type="PANTHER" id="PTHR19282:SF555">
    <property type="entry name" value="TETRASPANIN-2A"/>
    <property type="match status" value="1"/>
</dbReference>
<evidence type="ECO:0000256" key="3">
    <source>
        <dbReference type="ARBA" id="ARBA00022989"/>
    </source>
</evidence>
<feature type="transmembrane region" description="Helical" evidence="5">
    <location>
        <begin position="90"/>
        <end position="111"/>
    </location>
</feature>
<accession>A0A4U8UUC0</accession>
<protein>
    <recommendedName>
        <fullName evidence="8">Tetraspanin</fullName>
    </recommendedName>
</protein>
<dbReference type="InterPro" id="IPR018499">
    <property type="entry name" value="Tetraspanin/Peripherin"/>
</dbReference>
<dbReference type="Proteomes" id="UP000298663">
    <property type="component" value="Chromosome X"/>
</dbReference>
<feature type="transmembrane region" description="Helical" evidence="5">
    <location>
        <begin position="123"/>
        <end position="148"/>
    </location>
</feature>
<keyword evidence="4 5" id="KW-0472">Membrane</keyword>
<evidence type="ECO:0000313" key="6">
    <source>
        <dbReference type="EMBL" id="TMS36891.1"/>
    </source>
</evidence>
<evidence type="ECO:0000256" key="2">
    <source>
        <dbReference type="ARBA" id="ARBA00022692"/>
    </source>
</evidence>
<dbReference type="EMBL" id="AZBU02000001">
    <property type="protein sequence ID" value="TMS36891.1"/>
    <property type="molecule type" value="Genomic_DNA"/>
</dbReference>
<evidence type="ECO:0000256" key="4">
    <source>
        <dbReference type="ARBA" id="ARBA00023136"/>
    </source>
</evidence>
<proteinExistence type="predicted"/>
<evidence type="ECO:0000256" key="1">
    <source>
        <dbReference type="ARBA" id="ARBA00004141"/>
    </source>
</evidence>
<dbReference type="GO" id="GO:0005886">
    <property type="term" value="C:plasma membrane"/>
    <property type="evidence" value="ECO:0007669"/>
    <property type="project" value="TreeGrafter"/>
</dbReference>
<evidence type="ECO:0008006" key="8">
    <source>
        <dbReference type="Google" id="ProtNLM"/>
    </source>
</evidence>
<reference evidence="6 7" key="1">
    <citation type="journal article" date="2015" name="Genome Biol.">
        <title>Comparative genomics of Steinernema reveals deeply conserved gene regulatory networks.</title>
        <authorList>
            <person name="Dillman A.R."/>
            <person name="Macchietto M."/>
            <person name="Porter C.F."/>
            <person name="Rogers A."/>
            <person name="Williams B."/>
            <person name="Antoshechkin I."/>
            <person name="Lee M.M."/>
            <person name="Goodwin Z."/>
            <person name="Lu X."/>
            <person name="Lewis E.E."/>
            <person name="Goodrich-Blair H."/>
            <person name="Stock S.P."/>
            <person name="Adams B.J."/>
            <person name="Sternberg P.W."/>
            <person name="Mortazavi A."/>
        </authorList>
    </citation>
    <scope>NUCLEOTIDE SEQUENCE [LARGE SCALE GENOMIC DNA]</scope>
    <source>
        <strain evidence="6 7">ALL</strain>
    </source>
</reference>
<keyword evidence="7" id="KW-1185">Reference proteome</keyword>
<comment type="subcellular location">
    <subcellularLocation>
        <location evidence="1">Membrane</location>
        <topology evidence="1">Multi-pass membrane protein</topology>
    </subcellularLocation>
</comment>
<dbReference type="OrthoDB" id="10033535at2759"/>
<comment type="caution">
    <text evidence="6">The sequence shown here is derived from an EMBL/GenBank/DDBJ whole genome shotgun (WGS) entry which is preliminary data.</text>
</comment>
<evidence type="ECO:0000313" key="7">
    <source>
        <dbReference type="Proteomes" id="UP000298663"/>
    </source>
</evidence>
<dbReference type="AlphaFoldDB" id="A0A4U8UUC0"/>
<dbReference type="EMBL" id="CM016762">
    <property type="protein sequence ID" value="TMS36891.1"/>
    <property type="molecule type" value="Genomic_DNA"/>
</dbReference>
<dbReference type="Pfam" id="PF00335">
    <property type="entry name" value="Tetraspanin"/>
    <property type="match status" value="1"/>
</dbReference>
<dbReference type="PANTHER" id="PTHR19282">
    <property type="entry name" value="TETRASPANIN"/>
    <property type="match status" value="1"/>
</dbReference>
<name>A0A4U8UUC0_STECR</name>
<organism evidence="6 7">
    <name type="scientific">Steinernema carpocapsae</name>
    <name type="common">Entomopathogenic nematode</name>
    <dbReference type="NCBI Taxonomy" id="34508"/>
    <lineage>
        <taxon>Eukaryota</taxon>
        <taxon>Metazoa</taxon>
        <taxon>Ecdysozoa</taxon>
        <taxon>Nematoda</taxon>
        <taxon>Chromadorea</taxon>
        <taxon>Rhabditida</taxon>
        <taxon>Tylenchina</taxon>
        <taxon>Panagrolaimomorpha</taxon>
        <taxon>Strongyloidoidea</taxon>
        <taxon>Steinernematidae</taxon>
        <taxon>Steinernema</taxon>
    </lineage>
</organism>
<reference evidence="6 7" key="2">
    <citation type="journal article" date="2019" name="G3 (Bethesda)">
        <title>Hybrid Assembly of the Genome of the Entomopathogenic Nematode Steinernema carpocapsae Identifies the X-Chromosome.</title>
        <authorList>
            <person name="Serra L."/>
            <person name="Macchietto M."/>
            <person name="Macias-Munoz A."/>
            <person name="McGill C.J."/>
            <person name="Rodriguez I.M."/>
            <person name="Rodriguez B."/>
            <person name="Murad R."/>
            <person name="Mortazavi A."/>
        </authorList>
    </citation>
    <scope>NUCLEOTIDE SEQUENCE [LARGE SCALE GENOMIC DNA]</scope>
    <source>
        <strain evidence="6 7">ALL</strain>
    </source>
</reference>
<keyword evidence="2 5" id="KW-0812">Transmembrane</keyword>
<feature type="transmembrane region" description="Helical" evidence="5">
    <location>
        <begin position="46"/>
        <end position="70"/>
    </location>
</feature>
<evidence type="ECO:0000256" key="5">
    <source>
        <dbReference type="SAM" id="Phobius"/>
    </source>
</evidence>
<keyword evidence="3 5" id="KW-1133">Transmembrane helix</keyword>